<dbReference type="Pfam" id="PF13274">
    <property type="entry name" value="SocA_Panacea"/>
    <property type="match status" value="1"/>
</dbReference>
<reference evidence="2" key="1">
    <citation type="submission" date="2022-10" db="EMBL/GenBank/DDBJ databases">
        <authorList>
            <person name="Yu W.X."/>
        </authorList>
    </citation>
    <scope>NUCLEOTIDE SEQUENCE</scope>
    <source>
        <strain evidence="2">AAT</strain>
    </source>
</reference>
<comment type="caution">
    <text evidence="2">The sequence shown here is derived from an EMBL/GenBank/DDBJ whole genome shotgun (WGS) entry which is preliminary data.</text>
</comment>
<sequence>MSIREKKIINAILFFALKSSDNTINRLKLMKLLWLADRMHLNKYGRLVLKDAYNALPHGPVPSLTMDFTKFSLPDIFRVAGYEITAEGEFDARYFSSSDIEIFEEVWSSFGELDQFSLRDLSHKFPEWLRYKDDLEDHNTPNSYGIVIEDFFNSPSGEKSYSHDDSRSEISKSVYREHNSLQNYLSE</sequence>
<dbReference type="EMBL" id="JAPDPJ010000004">
    <property type="protein sequence ID" value="MCW3785502.1"/>
    <property type="molecule type" value="Genomic_DNA"/>
</dbReference>
<organism evidence="2 3">
    <name type="scientific">Plebeiibacterium sediminum</name>
    <dbReference type="NCBI Taxonomy" id="2992112"/>
    <lineage>
        <taxon>Bacteria</taxon>
        <taxon>Pseudomonadati</taxon>
        <taxon>Bacteroidota</taxon>
        <taxon>Bacteroidia</taxon>
        <taxon>Marinilabiliales</taxon>
        <taxon>Marinilabiliaceae</taxon>
        <taxon>Plebeiibacterium</taxon>
    </lineage>
</organism>
<accession>A0AAE3M281</accession>
<dbReference type="RefSeq" id="WP_301189073.1">
    <property type="nucleotide sequence ID" value="NZ_JAPDPJ010000004.1"/>
</dbReference>
<protein>
    <submittedName>
        <fullName evidence="2">Panacea domain-containing protein</fullName>
    </submittedName>
</protein>
<keyword evidence="3" id="KW-1185">Reference proteome</keyword>
<feature type="domain" description="Antitoxin SocA-like Panacea" evidence="1">
    <location>
        <begin position="29"/>
        <end position="128"/>
    </location>
</feature>
<evidence type="ECO:0000259" key="1">
    <source>
        <dbReference type="Pfam" id="PF13274"/>
    </source>
</evidence>
<evidence type="ECO:0000313" key="3">
    <source>
        <dbReference type="Proteomes" id="UP001209229"/>
    </source>
</evidence>
<name>A0AAE3M281_9BACT</name>
<evidence type="ECO:0000313" key="2">
    <source>
        <dbReference type="EMBL" id="MCW3785502.1"/>
    </source>
</evidence>
<proteinExistence type="predicted"/>
<dbReference type="AlphaFoldDB" id="A0AAE3M281"/>
<dbReference type="InterPro" id="IPR025272">
    <property type="entry name" value="SocA_Panacea"/>
</dbReference>
<dbReference type="Proteomes" id="UP001209229">
    <property type="component" value="Unassembled WGS sequence"/>
</dbReference>
<gene>
    <name evidence="2" type="ORF">OM075_03430</name>
</gene>